<feature type="domain" description="Transglutaminase-like" evidence="1">
    <location>
        <begin position="93"/>
        <end position="166"/>
    </location>
</feature>
<protein>
    <submittedName>
        <fullName evidence="3">Tat pathway signal sequence</fullName>
    </submittedName>
    <submittedName>
        <fullName evidence="2">Transglutaminase-like putative cysteine protease</fullName>
    </submittedName>
</protein>
<dbReference type="SUPFAM" id="SSF54001">
    <property type="entry name" value="Cysteine proteinases"/>
    <property type="match status" value="1"/>
</dbReference>
<evidence type="ECO:0000313" key="3">
    <source>
        <dbReference type="EMBL" id="TNV15239.1"/>
    </source>
</evidence>
<dbReference type="InterPro" id="IPR002931">
    <property type="entry name" value="Transglutaminase-like"/>
</dbReference>
<organism evidence="3 4">
    <name type="scientific">Brucella pecoris</name>
    <dbReference type="NCBI Taxonomy" id="867683"/>
    <lineage>
        <taxon>Bacteria</taxon>
        <taxon>Pseudomonadati</taxon>
        <taxon>Pseudomonadota</taxon>
        <taxon>Alphaproteobacteria</taxon>
        <taxon>Hyphomicrobiales</taxon>
        <taxon>Brucellaceae</taxon>
        <taxon>Brucella/Ochrobactrum group</taxon>
        <taxon>Brucella</taxon>
    </lineage>
</organism>
<dbReference type="GO" id="GO:0008233">
    <property type="term" value="F:peptidase activity"/>
    <property type="evidence" value="ECO:0007669"/>
    <property type="project" value="UniProtKB-KW"/>
</dbReference>
<dbReference type="Gene3D" id="3.10.620.30">
    <property type="match status" value="1"/>
</dbReference>
<dbReference type="SMART" id="SM00460">
    <property type="entry name" value="TGc"/>
    <property type="match status" value="1"/>
</dbReference>
<dbReference type="Pfam" id="PF01841">
    <property type="entry name" value="Transglut_core"/>
    <property type="match status" value="1"/>
</dbReference>
<dbReference type="EMBL" id="JACIEX010000001">
    <property type="protein sequence ID" value="MBB4092336.1"/>
    <property type="molecule type" value="Genomic_DNA"/>
</dbReference>
<evidence type="ECO:0000313" key="5">
    <source>
        <dbReference type="Proteomes" id="UP000553980"/>
    </source>
</evidence>
<evidence type="ECO:0000313" key="4">
    <source>
        <dbReference type="Proteomes" id="UP000313390"/>
    </source>
</evidence>
<accession>A0A5C5CUR2</accession>
<dbReference type="EMBL" id="VEWK01000001">
    <property type="protein sequence ID" value="TNV15239.1"/>
    <property type="molecule type" value="Genomic_DNA"/>
</dbReference>
<dbReference type="Proteomes" id="UP000313390">
    <property type="component" value="Unassembled WGS sequence"/>
</dbReference>
<evidence type="ECO:0000313" key="2">
    <source>
        <dbReference type="EMBL" id="MBB4092336.1"/>
    </source>
</evidence>
<proteinExistence type="predicted"/>
<dbReference type="Proteomes" id="UP000553980">
    <property type="component" value="Unassembled WGS sequence"/>
</dbReference>
<gene>
    <name evidence="3" type="ORF">FIB18_00315</name>
    <name evidence="2" type="ORF">GGQ79_000809</name>
</gene>
<keyword evidence="2" id="KW-0645">Protease</keyword>
<dbReference type="InterPro" id="IPR038765">
    <property type="entry name" value="Papain-like_cys_pep_sf"/>
</dbReference>
<dbReference type="AlphaFoldDB" id="A0A5C5CUR2"/>
<dbReference type="GO" id="GO:0006508">
    <property type="term" value="P:proteolysis"/>
    <property type="evidence" value="ECO:0007669"/>
    <property type="project" value="UniProtKB-KW"/>
</dbReference>
<dbReference type="RefSeq" id="WP_123218501.1">
    <property type="nucleotide sequence ID" value="NZ_JACIEX010000001.1"/>
</dbReference>
<comment type="caution">
    <text evidence="3">The sequence shown here is derived from an EMBL/GenBank/DDBJ whole genome shotgun (WGS) entry which is preliminary data.</text>
</comment>
<keyword evidence="2" id="KW-0378">Hydrolase</keyword>
<evidence type="ECO:0000259" key="1">
    <source>
        <dbReference type="SMART" id="SM00460"/>
    </source>
</evidence>
<reference evidence="3" key="2">
    <citation type="submission" date="2019-06" db="EMBL/GenBank/DDBJ databases">
        <authorList>
            <person name="Hu M."/>
        </authorList>
    </citation>
    <scope>NUCLEOTIDE SEQUENCE</scope>
    <source>
        <strain evidence="3">08RB2639</strain>
    </source>
</reference>
<keyword evidence="5" id="KW-1185">Reference proteome</keyword>
<reference evidence="3 4" key="1">
    <citation type="journal article" date="2011" name="Int. J. Syst. Evol. Microbiol.">
        <title>Ochrobactrum pecoris sp. nov., isolated from farm animals.</title>
        <authorList>
            <person name="Kampfer P."/>
            <person name="Huber B."/>
            <person name="Busse H.J."/>
            <person name="Scholz H.C."/>
            <person name="Tomaso H."/>
            <person name="Hotzel H."/>
            <person name="Melzer F."/>
        </authorList>
    </citation>
    <scope>NUCLEOTIDE SEQUENCE [LARGE SCALE GENOMIC DNA]</scope>
    <source>
        <strain evidence="3 4">08RB2639</strain>
    </source>
</reference>
<sequence>MKRRTFLVGFGTLFYYGSAGTSTSAAATLSQRVSELSAEIQIRRENGRTVTIDWIAQIAGSDLSETHKRIVAFELVRNVPYKLTAWNGNPDALFDLGRGDCRHKSKALIRLLRAWKLEARPVQVPFDWADLPIPETVLQPLSETRGIHDSVDVKINGKWTLVDATWDPALGAVGFPVNPAWNGLSETLPITPKATTIIRSGDLKAGENPYSRFKINWPKRSEILAFNRLFNRWSDDVRSNASTEGRRP</sequence>
<dbReference type="OrthoDB" id="6604947at2"/>
<name>A0A5C5CUR2_9HYPH</name>
<reference evidence="2 5" key="3">
    <citation type="submission" date="2020-08" db="EMBL/GenBank/DDBJ databases">
        <title>Genomic Encyclopedia of Type Strains, Phase IV (KMG-IV): sequencing the most valuable type-strain genomes for metagenomic binning, comparative biology and taxonomic classification.</title>
        <authorList>
            <person name="Goeker M."/>
        </authorList>
    </citation>
    <scope>NUCLEOTIDE SEQUENCE [LARGE SCALE GENOMIC DNA]</scope>
    <source>
        <strain evidence="2 5">DSM 23868</strain>
    </source>
</reference>